<name>A0A7U3SQU5_9SPHI</name>
<gene>
    <name evidence="2" type="ORF">IZT61_16865</name>
</gene>
<feature type="chain" id="PRO_5032533962" evidence="1">
    <location>
        <begin position="22"/>
        <end position="159"/>
    </location>
</feature>
<dbReference type="Proteomes" id="UP000594759">
    <property type="component" value="Chromosome"/>
</dbReference>
<dbReference type="AlphaFoldDB" id="A0A7U3SQU5"/>
<feature type="signal peptide" evidence="1">
    <location>
        <begin position="1"/>
        <end position="21"/>
    </location>
</feature>
<keyword evidence="1" id="KW-0732">Signal</keyword>
<accession>A0A7U3SQU5</accession>
<organism evidence="2 3">
    <name type="scientific">Pedobacter endophyticus</name>
    <dbReference type="NCBI Taxonomy" id="2789740"/>
    <lineage>
        <taxon>Bacteria</taxon>
        <taxon>Pseudomonadati</taxon>
        <taxon>Bacteroidota</taxon>
        <taxon>Sphingobacteriia</taxon>
        <taxon>Sphingobacteriales</taxon>
        <taxon>Sphingobacteriaceae</taxon>
        <taxon>Pedobacter</taxon>
    </lineage>
</organism>
<evidence type="ECO:0000313" key="2">
    <source>
        <dbReference type="EMBL" id="QPH38726.1"/>
    </source>
</evidence>
<dbReference type="EMBL" id="CP064939">
    <property type="protein sequence ID" value="QPH38726.1"/>
    <property type="molecule type" value="Genomic_DNA"/>
</dbReference>
<dbReference type="KEGG" id="pex:IZT61_16865"/>
<proteinExistence type="predicted"/>
<dbReference type="RefSeq" id="WP_196098203.1">
    <property type="nucleotide sequence ID" value="NZ_CP064939.1"/>
</dbReference>
<protein>
    <submittedName>
        <fullName evidence="2">Uncharacterized protein</fullName>
    </submittedName>
</protein>
<reference evidence="2 3" key="1">
    <citation type="submission" date="2020-11" db="EMBL/GenBank/DDBJ databases">
        <title>Pedobacter endophytica, an endophytic bacteria isolated form Carex pumila.</title>
        <authorList>
            <person name="Peng Y."/>
            <person name="Jiang L."/>
            <person name="Lee J."/>
        </authorList>
    </citation>
    <scope>NUCLEOTIDE SEQUENCE [LARGE SCALE GENOMIC DNA]</scope>
    <source>
        <strain evidence="2 3">JBR3-12</strain>
    </source>
</reference>
<sequence length="159" mass="18253">MGKKITLLHLFVFAIITEAYAQLANKSTLNTIANSINKIYRKPIDKKLVLFSIWVSTDKNSKVDSVYFSEMSPPLTIDMVLDTAEIKTFFKRSSKLEKKFSNTLFIIPILYRPLNNIAAIYLPDLGRDFSNLIPEQAKFRNKKLIVEKPTEITIHETVN</sequence>
<evidence type="ECO:0000313" key="3">
    <source>
        <dbReference type="Proteomes" id="UP000594759"/>
    </source>
</evidence>
<evidence type="ECO:0000256" key="1">
    <source>
        <dbReference type="SAM" id="SignalP"/>
    </source>
</evidence>
<keyword evidence="3" id="KW-1185">Reference proteome</keyword>